<protein>
    <recommendedName>
        <fullName evidence="1">DUF397 domain-containing protein</fullName>
    </recommendedName>
</protein>
<gene>
    <name evidence="2" type="ORF">SRIMR7_11430</name>
</gene>
<proteinExistence type="predicted"/>
<evidence type="ECO:0000313" key="2">
    <source>
        <dbReference type="EMBL" id="UNZ02754.1"/>
    </source>
</evidence>
<dbReference type="GeneID" id="66858149"/>
<keyword evidence="3" id="KW-1185">Reference proteome</keyword>
<name>A0ABY3Z2P9_STRRM</name>
<dbReference type="Pfam" id="PF04149">
    <property type="entry name" value="DUF397"/>
    <property type="match status" value="1"/>
</dbReference>
<dbReference type="Proteomes" id="UP000829494">
    <property type="component" value="Chromosome"/>
</dbReference>
<dbReference type="EMBL" id="CP094298">
    <property type="protein sequence ID" value="UNZ02754.1"/>
    <property type="molecule type" value="Genomic_DNA"/>
</dbReference>
<organism evidence="2 3">
    <name type="scientific">Streptomyces rimosus subsp. rimosus</name>
    <dbReference type="NCBI Taxonomy" id="132474"/>
    <lineage>
        <taxon>Bacteria</taxon>
        <taxon>Bacillati</taxon>
        <taxon>Actinomycetota</taxon>
        <taxon>Actinomycetes</taxon>
        <taxon>Kitasatosporales</taxon>
        <taxon>Streptomycetaceae</taxon>
        <taxon>Streptomyces</taxon>
    </lineage>
</organism>
<reference evidence="2 3" key="1">
    <citation type="submission" date="2022-03" db="EMBL/GenBank/DDBJ databases">
        <title>Complete genome of Streptomyces rimosus ssp. rimosus R7 (=ATCC 10970).</title>
        <authorList>
            <person name="Beganovic S."/>
            <person name="Ruckert C."/>
            <person name="Busche T."/>
            <person name="Kalinowski J."/>
            <person name="Wittmann C."/>
        </authorList>
    </citation>
    <scope>NUCLEOTIDE SEQUENCE [LARGE SCALE GENOMIC DNA]</scope>
    <source>
        <strain evidence="2 3">R7</strain>
    </source>
</reference>
<feature type="domain" description="DUF397" evidence="1">
    <location>
        <begin position="8"/>
        <end position="58"/>
    </location>
</feature>
<dbReference type="RefSeq" id="WP_306464395.1">
    <property type="nucleotide sequence ID" value="NZ_CP043497.1"/>
</dbReference>
<dbReference type="InterPro" id="IPR007278">
    <property type="entry name" value="DUF397"/>
</dbReference>
<sequence length="77" mass="8341">MKPDTSRLTWQKSSYSNEGGDCIYVAAAPDGTVRLRESDDPEVIVSATRHGLTAFLAVTKESGVERTMKGWSPACHA</sequence>
<evidence type="ECO:0000313" key="3">
    <source>
        <dbReference type="Proteomes" id="UP000829494"/>
    </source>
</evidence>
<accession>A0ABY3Z2P9</accession>
<evidence type="ECO:0000259" key="1">
    <source>
        <dbReference type="Pfam" id="PF04149"/>
    </source>
</evidence>